<accession>K1YBH1</accession>
<evidence type="ECO:0000313" key="2">
    <source>
        <dbReference type="EMBL" id="EKD29678.1"/>
    </source>
</evidence>
<proteinExistence type="predicted"/>
<reference evidence="2" key="1">
    <citation type="journal article" date="2012" name="Science">
        <title>Fermentation, hydrogen, and sulfur metabolism in multiple uncultivated bacterial phyla.</title>
        <authorList>
            <person name="Wrighton K.C."/>
            <person name="Thomas B.C."/>
            <person name="Sharon I."/>
            <person name="Miller C.S."/>
            <person name="Castelle C.J."/>
            <person name="VerBerkmoes N.C."/>
            <person name="Wilkins M.J."/>
            <person name="Hettich R.L."/>
            <person name="Lipton M.S."/>
            <person name="Williams K.H."/>
            <person name="Long P.E."/>
            <person name="Banfield J.F."/>
        </authorList>
    </citation>
    <scope>NUCLEOTIDE SEQUENCE [LARGE SCALE GENOMIC DNA]</scope>
</reference>
<keyword evidence="1" id="KW-1133">Transmembrane helix</keyword>
<evidence type="ECO:0000256" key="1">
    <source>
        <dbReference type="SAM" id="Phobius"/>
    </source>
</evidence>
<sequence length="127" mass="15077">MSEALLGVIIWGIIASITSVITLFYSHKKWKVEEKIKSLKEKRNRLELLYKEIHPKLVKWISENSYDIEMLSHFECSFPKKVNEQFQKLMDDKSNDPTKNKFHFLSMQVKMNESLNDIDKEIESILK</sequence>
<feature type="transmembrane region" description="Helical" evidence="1">
    <location>
        <begin position="6"/>
        <end position="25"/>
    </location>
</feature>
<gene>
    <name evidence="2" type="ORF">ACD_78C00320G0017</name>
</gene>
<protein>
    <submittedName>
        <fullName evidence="2">Uncharacterized protein</fullName>
    </submittedName>
</protein>
<keyword evidence="1" id="KW-0472">Membrane</keyword>
<organism evidence="2">
    <name type="scientific">uncultured bacterium</name>
    <name type="common">gcode 4</name>
    <dbReference type="NCBI Taxonomy" id="1234023"/>
    <lineage>
        <taxon>Bacteria</taxon>
        <taxon>environmental samples</taxon>
    </lineage>
</organism>
<keyword evidence="1" id="KW-0812">Transmembrane</keyword>
<name>K1YBH1_9BACT</name>
<dbReference type="EMBL" id="AMFJ01034320">
    <property type="protein sequence ID" value="EKD29678.1"/>
    <property type="molecule type" value="Genomic_DNA"/>
</dbReference>
<dbReference type="AlphaFoldDB" id="K1YBH1"/>
<comment type="caution">
    <text evidence="2">The sequence shown here is derived from an EMBL/GenBank/DDBJ whole genome shotgun (WGS) entry which is preliminary data.</text>
</comment>